<dbReference type="PANTHER" id="PTHR43434:SF20">
    <property type="entry name" value="5'-NUCLEOTIDASE"/>
    <property type="match status" value="1"/>
</dbReference>
<protein>
    <submittedName>
        <fullName evidence="1">HAD hydrolase-like protein</fullName>
    </submittedName>
</protein>
<dbReference type="Pfam" id="PF13419">
    <property type="entry name" value="HAD_2"/>
    <property type="match status" value="1"/>
</dbReference>
<dbReference type="InterPro" id="IPR041492">
    <property type="entry name" value="HAD_2"/>
</dbReference>
<accession>A0ABS2TEX0</accession>
<dbReference type="Gene3D" id="3.40.50.1000">
    <property type="entry name" value="HAD superfamily/HAD-like"/>
    <property type="match status" value="1"/>
</dbReference>
<dbReference type="InterPro" id="IPR023198">
    <property type="entry name" value="PGP-like_dom2"/>
</dbReference>
<dbReference type="Proteomes" id="UP000705983">
    <property type="component" value="Unassembled WGS sequence"/>
</dbReference>
<reference evidence="2" key="1">
    <citation type="submission" date="2021-02" db="EMBL/GenBank/DDBJ databases">
        <title>Leucobacter sp. CX169.</title>
        <authorList>
            <person name="Cheng Y."/>
        </authorList>
    </citation>
    <scope>NUCLEOTIDE SEQUENCE [LARGE SCALE GENOMIC DNA]</scope>
    <source>
        <strain evidence="2">JY899</strain>
    </source>
</reference>
<dbReference type="EMBL" id="JAFFJS010000003">
    <property type="protein sequence ID" value="MBM9433201.1"/>
    <property type="molecule type" value="Genomic_DNA"/>
</dbReference>
<comment type="caution">
    <text evidence="1">The sequence shown here is derived from an EMBL/GenBank/DDBJ whole genome shotgun (WGS) entry which is preliminary data.</text>
</comment>
<dbReference type="InterPro" id="IPR050155">
    <property type="entry name" value="HAD-like_hydrolase_sf"/>
</dbReference>
<evidence type="ECO:0000313" key="2">
    <source>
        <dbReference type="Proteomes" id="UP000705983"/>
    </source>
</evidence>
<proteinExistence type="predicted"/>
<dbReference type="InterPro" id="IPR036412">
    <property type="entry name" value="HAD-like_sf"/>
</dbReference>
<dbReference type="InterPro" id="IPR023214">
    <property type="entry name" value="HAD_sf"/>
</dbReference>
<evidence type="ECO:0000313" key="1">
    <source>
        <dbReference type="EMBL" id="MBM9433201.1"/>
    </source>
</evidence>
<sequence>MTLGAVLFDLDGTVVDSAPIVTELFAITAKEISGRDYTPDEMLKYVGPPLSWSMMDMGAEAKDVPHHIASYRARYDGLMLDSPLFDGIDTVIRHLAQHVPIAVATSKKESGARLILDRYGLLDTFTAVCGGSEDGMRSDKDGIIAEALRRLGPLEGEAIMVGDRIYDIEGAAAHGLRTVLVSWGAGTPEEFDRAWRTVDTPAELEELLLSV</sequence>
<name>A0ABS2TEX0_9ACTO</name>
<dbReference type="SUPFAM" id="SSF56784">
    <property type="entry name" value="HAD-like"/>
    <property type="match status" value="1"/>
</dbReference>
<organism evidence="1 2">
    <name type="scientific">Flaviflexus equikiangi</name>
    <dbReference type="NCBI Taxonomy" id="2758573"/>
    <lineage>
        <taxon>Bacteria</taxon>
        <taxon>Bacillati</taxon>
        <taxon>Actinomycetota</taxon>
        <taxon>Actinomycetes</taxon>
        <taxon>Actinomycetales</taxon>
        <taxon>Actinomycetaceae</taxon>
        <taxon>Flaviflexus</taxon>
    </lineage>
</organism>
<gene>
    <name evidence="1" type="ORF">JVW63_05760</name>
</gene>
<keyword evidence="2" id="KW-1185">Reference proteome</keyword>
<dbReference type="RefSeq" id="WP_187996537.1">
    <property type="nucleotide sequence ID" value="NZ_JACEXG010000003.1"/>
</dbReference>
<dbReference type="Gene3D" id="1.10.150.240">
    <property type="entry name" value="Putative phosphatase, domain 2"/>
    <property type="match status" value="1"/>
</dbReference>
<dbReference type="PANTHER" id="PTHR43434">
    <property type="entry name" value="PHOSPHOGLYCOLATE PHOSPHATASE"/>
    <property type="match status" value="1"/>
</dbReference>